<sequence>MALKIDVLPLSELEQLEEQEKIQTLRQYREAYTIKDLSQAWGLSNPIQYYMWLKKQRIYEHLVRKADKFEPSKEWRRMQESDARDSDRSRVRGLSADQFRYTLDTDSSGPELAQVFRRLSDFLMNEKGQFRCRIELKAIAGQVPGAKEWKDEEAGA</sequence>
<gene>
    <name evidence="1" type="ORF">EAV92_01455</name>
</gene>
<dbReference type="EMBL" id="CP033433">
    <property type="protein sequence ID" value="AYQ71369.1"/>
    <property type="molecule type" value="Genomic_DNA"/>
</dbReference>
<dbReference type="Proteomes" id="UP000269097">
    <property type="component" value="Chromosome"/>
</dbReference>
<dbReference type="AlphaFoldDB" id="A0A3G3JV33"/>
<accession>A0A3G3JV33</accession>
<name>A0A3G3JV33_9BACL</name>
<organism evidence="1 2">
    <name type="scientific">Cohnella candidum</name>
    <dbReference type="NCBI Taxonomy" id="2674991"/>
    <lineage>
        <taxon>Bacteria</taxon>
        <taxon>Bacillati</taxon>
        <taxon>Bacillota</taxon>
        <taxon>Bacilli</taxon>
        <taxon>Bacillales</taxon>
        <taxon>Paenibacillaceae</taxon>
        <taxon>Cohnella</taxon>
    </lineage>
</organism>
<evidence type="ECO:0000313" key="2">
    <source>
        <dbReference type="Proteomes" id="UP000269097"/>
    </source>
</evidence>
<evidence type="ECO:0000313" key="1">
    <source>
        <dbReference type="EMBL" id="AYQ71369.1"/>
    </source>
</evidence>
<keyword evidence="2" id="KW-1185">Reference proteome</keyword>
<proteinExistence type="predicted"/>
<protein>
    <submittedName>
        <fullName evidence="1">Uncharacterized protein</fullName>
    </submittedName>
</protein>
<dbReference type="KEGG" id="coh:EAV92_01455"/>
<dbReference type="RefSeq" id="WP_123039433.1">
    <property type="nucleotide sequence ID" value="NZ_CP033433.1"/>
</dbReference>
<reference evidence="1 2" key="1">
    <citation type="submission" date="2018-10" db="EMBL/GenBank/DDBJ databases">
        <title>Genome Sequence of Cohnella sp.</title>
        <authorList>
            <person name="Srinivasan S."/>
            <person name="Kim M.K."/>
        </authorList>
    </citation>
    <scope>NUCLEOTIDE SEQUENCE [LARGE SCALE GENOMIC DNA]</scope>
    <source>
        <strain evidence="1 2">18JY8-7</strain>
    </source>
</reference>